<sequence>MASGRFVEFNQGVDDFQIYSEKLEQFFTANNIKDDVPKVANLLSVIGVQPYKLLRNLCYPQLPKEKRYEELSSLLKKHFCPQVNIWRERKKFYSAKQDESDSVSDWYAKICSLAINCSFGGNLTDILKDKFVTGLRKGSVFDKVCEEGDNATLDRLKNAAMQRENYEANGDGGIENVNFIQRTGRSLRNPGSYGHRSYGPLQRQKSNQRGILHYPQENDSRPYDNRRHQWRSRSNQRHSNRNVNGNCKVCGVSHKGSCRYKGYTCKNCGIKGHLSKVCQKKSVNFINEDINGYVTNTFIDEGVVNVSETAPLFSIFSVNSDKTNQFLINVEIDGKKFDFSLDSGSSVNCINSVIYEKHFNQHQLRKDNIILKSYNGNVFTPIGYFVVNVKYLKVVKPLQIYVISGGGPCIVGRNFVEIFNLKFQMMHSIDNAKVNIEVNVLIKKYPEVFSSRLGTFKHAKISLNLKDNAKPIFLKPRPIPLAYQGSHKTGSFKEPKVAYRSENINSHLVQENTSESSQNGSSSLQLFGPPEINENDSNVIVHSVCNSDDLNVISENVSNKLLTDNCKSRFSKAGSVERPKRAIKPNSKYHDFIMDMD</sequence>
<dbReference type="AlphaFoldDB" id="A0AAV8WRT6"/>
<protein>
    <recommendedName>
        <fullName evidence="4">CCHC-type domain-containing protein</fullName>
    </recommendedName>
</protein>
<dbReference type="PANTHER" id="PTHR37984">
    <property type="entry name" value="PROTEIN CBG26694"/>
    <property type="match status" value="1"/>
</dbReference>
<keyword evidence="3" id="KW-1185">Reference proteome</keyword>
<evidence type="ECO:0000313" key="2">
    <source>
        <dbReference type="EMBL" id="KAJ8928835.1"/>
    </source>
</evidence>
<gene>
    <name evidence="2" type="ORF">NQ314_018542</name>
</gene>
<organism evidence="2 3">
    <name type="scientific">Rhamnusium bicolor</name>
    <dbReference type="NCBI Taxonomy" id="1586634"/>
    <lineage>
        <taxon>Eukaryota</taxon>
        <taxon>Metazoa</taxon>
        <taxon>Ecdysozoa</taxon>
        <taxon>Arthropoda</taxon>
        <taxon>Hexapoda</taxon>
        <taxon>Insecta</taxon>
        <taxon>Pterygota</taxon>
        <taxon>Neoptera</taxon>
        <taxon>Endopterygota</taxon>
        <taxon>Coleoptera</taxon>
        <taxon>Polyphaga</taxon>
        <taxon>Cucujiformia</taxon>
        <taxon>Chrysomeloidea</taxon>
        <taxon>Cerambycidae</taxon>
        <taxon>Lepturinae</taxon>
        <taxon>Rhagiini</taxon>
        <taxon>Rhamnusium</taxon>
    </lineage>
</organism>
<comment type="caution">
    <text evidence="2">The sequence shown here is derived from an EMBL/GenBank/DDBJ whole genome shotgun (WGS) entry which is preliminary data.</text>
</comment>
<dbReference type="Proteomes" id="UP001162156">
    <property type="component" value="Unassembled WGS sequence"/>
</dbReference>
<proteinExistence type="predicted"/>
<evidence type="ECO:0008006" key="4">
    <source>
        <dbReference type="Google" id="ProtNLM"/>
    </source>
</evidence>
<name>A0AAV8WRT6_9CUCU</name>
<feature type="compositionally biased region" description="Basic residues" evidence="1">
    <location>
        <begin position="228"/>
        <end position="238"/>
    </location>
</feature>
<dbReference type="InterPro" id="IPR050951">
    <property type="entry name" value="Retrovirus_Pol_polyprotein"/>
</dbReference>
<dbReference type="SUPFAM" id="SSF50630">
    <property type="entry name" value="Acid proteases"/>
    <property type="match status" value="1"/>
</dbReference>
<dbReference type="EMBL" id="JANEYF010005235">
    <property type="protein sequence ID" value="KAJ8928835.1"/>
    <property type="molecule type" value="Genomic_DNA"/>
</dbReference>
<dbReference type="InterPro" id="IPR021109">
    <property type="entry name" value="Peptidase_aspartic_dom_sf"/>
</dbReference>
<dbReference type="PANTHER" id="PTHR37984:SF9">
    <property type="entry name" value="INTEGRASE CATALYTIC DOMAIN-CONTAINING PROTEIN"/>
    <property type="match status" value="1"/>
</dbReference>
<feature type="compositionally biased region" description="Basic and acidic residues" evidence="1">
    <location>
        <begin position="216"/>
        <end position="227"/>
    </location>
</feature>
<dbReference type="Gene3D" id="2.40.70.10">
    <property type="entry name" value="Acid Proteases"/>
    <property type="match status" value="1"/>
</dbReference>
<accession>A0AAV8WRT6</accession>
<feature type="region of interest" description="Disordered" evidence="1">
    <location>
        <begin position="185"/>
        <end position="238"/>
    </location>
</feature>
<reference evidence="2" key="1">
    <citation type="journal article" date="2023" name="Insect Mol. Biol.">
        <title>Genome sequencing provides insights into the evolution of gene families encoding plant cell wall-degrading enzymes in longhorned beetles.</title>
        <authorList>
            <person name="Shin N.R."/>
            <person name="Okamura Y."/>
            <person name="Kirsch R."/>
            <person name="Pauchet Y."/>
        </authorList>
    </citation>
    <scope>NUCLEOTIDE SEQUENCE</scope>
    <source>
        <strain evidence="2">RBIC_L_NR</strain>
    </source>
</reference>
<evidence type="ECO:0000256" key="1">
    <source>
        <dbReference type="SAM" id="MobiDB-lite"/>
    </source>
</evidence>
<evidence type="ECO:0000313" key="3">
    <source>
        <dbReference type="Proteomes" id="UP001162156"/>
    </source>
</evidence>